<keyword evidence="2" id="KW-0732">Signal</keyword>
<dbReference type="InterPro" id="IPR025961">
    <property type="entry name" value="Metal_resist"/>
</dbReference>
<protein>
    <submittedName>
        <fullName evidence="3">Periplasmic heavy metal sensor</fullName>
    </submittedName>
</protein>
<dbReference type="Gene3D" id="1.20.120.1490">
    <property type="match status" value="1"/>
</dbReference>
<feature type="compositionally biased region" description="Gly residues" evidence="1">
    <location>
        <begin position="150"/>
        <end position="159"/>
    </location>
</feature>
<name>A0A7C4CEK5_UNCW3</name>
<accession>A0A7C4CEK5</accession>
<dbReference type="PROSITE" id="PS51257">
    <property type="entry name" value="PROKAR_LIPOPROTEIN"/>
    <property type="match status" value="1"/>
</dbReference>
<proteinExistence type="predicted"/>
<feature type="signal peptide" evidence="2">
    <location>
        <begin position="1"/>
        <end position="25"/>
    </location>
</feature>
<comment type="caution">
    <text evidence="3">The sequence shown here is derived from an EMBL/GenBank/DDBJ whole genome shotgun (WGS) entry which is preliminary data.</text>
</comment>
<reference evidence="3" key="1">
    <citation type="journal article" date="2020" name="mSystems">
        <title>Genome- and Community-Level Interaction Insights into Carbon Utilization and Element Cycling Functions of Hydrothermarchaeota in Hydrothermal Sediment.</title>
        <authorList>
            <person name="Zhou Z."/>
            <person name="Liu Y."/>
            <person name="Xu W."/>
            <person name="Pan J."/>
            <person name="Luo Z.H."/>
            <person name="Li M."/>
        </authorList>
    </citation>
    <scope>NUCLEOTIDE SEQUENCE [LARGE SCALE GENOMIC DNA]</scope>
    <source>
        <strain evidence="3">SpSt-488</strain>
    </source>
</reference>
<feature type="chain" id="PRO_5027930762" evidence="2">
    <location>
        <begin position="26"/>
        <end position="180"/>
    </location>
</feature>
<sequence>MKATKAVTLTLALIACAFGAGRATAQPAPHCAPEELLPQARPMAMMPELSDEQLQKMDNLRIAHLKEVLPLRTDLEIKEMELAALWRAEKLDAAKVLAKVKELNELRNRLELAKVNHRIATYNVLTPEQRKEAQPFLGRGARKGRMRRGAGCGMGGGMRGMERRQGRGMTCQECPMHKGM</sequence>
<organism evidence="3">
    <name type="scientific">candidate division WOR-3 bacterium</name>
    <dbReference type="NCBI Taxonomy" id="2052148"/>
    <lineage>
        <taxon>Bacteria</taxon>
        <taxon>Bacteria division WOR-3</taxon>
    </lineage>
</organism>
<feature type="region of interest" description="Disordered" evidence="1">
    <location>
        <begin position="136"/>
        <end position="165"/>
    </location>
</feature>
<dbReference type="Pfam" id="PF13801">
    <property type="entry name" value="Metal_resist"/>
    <property type="match status" value="1"/>
</dbReference>
<dbReference type="EMBL" id="DSUT01000186">
    <property type="protein sequence ID" value="HGK29028.1"/>
    <property type="molecule type" value="Genomic_DNA"/>
</dbReference>
<evidence type="ECO:0000313" key="3">
    <source>
        <dbReference type="EMBL" id="HGK29028.1"/>
    </source>
</evidence>
<evidence type="ECO:0000256" key="1">
    <source>
        <dbReference type="SAM" id="MobiDB-lite"/>
    </source>
</evidence>
<evidence type="ECO:0000256" key="2">
    <source>
        <dbReference type="SAM" id="SignalP"/>
    </source>
</evidence>
<dbReference type="AlphaFoldDB" id="A0A7C4CEK5"/>
<gene>
    <name evidence="3" type="ORF">ENS41_08815</name>
</gene>